<dbReference type="EMBL" id="JAMQPM010000003">
    <property type="protein sequence ID" value="MCW7526613.1"/>
    <property type="molecule type" value="Genomic_DNA"/>
</dbReference>
<evidence type="ECO:0000313" key="2">
    <source>
        <dbReference type="EMBL" id="MCW7530543.1"/>
    </source>
</evidence>
<comment type="caution">
    <text evidence="2">The sequence shown here is derived from an EMBL/GenBank/DDBJ whole genome shotgun (WGS) entry which is preliminary data.</text>
</comment>
<dbReference type="AlphaFoldDB" id="A0AAW5VLP6"/>
<evidence type="ECO:0000313" key="4">
    <source>
        <dbReference type="Proteomes" id="UP001208912"/>
    </source>
</evidence>
<dbReference type="Proteomes" id="UP001208912">
    <property type="component" value="Unassembled WGS sequence"/>
</dbReference>
<evidence type="ECO:0000313" key="3">
    <source>
        <dbReference type="Proteomes" id="UP001208540"/>
    </source>
</evidence>
<dbReference type="EMBL" id="JAMQPL010000003">
    <property type="protein sequence ID" value="MCW7530543.1"/>
    <property type="molecule type" value="Genomic_DNA"/>
</dbReference>
<protein>
    <submittedName>
        <fullName evidence="2">Uncharacterized protein</fullName>
    </submittedName>
</protein>
<sequence length="414" mass="48868">MASPEGTQGRGTSVTLVRYAILFSISMKYINNSIKVKINREIQDLIVSLPENANIYIFEMLLTGGIINNGKFHNFNEKRDFVNYHPDDTIEILIKYLNYADKILEFYQEKEDWLNNSEIKYIDLFYLEHLFKSVFSNLYYKYIDIPLSFDEKLHYLPFDCSISDLISYKYISLLTTKWNTNSNKFKSIIQKYYDHSKYDVNIQRKTEAFTSKFNFRDLNEFKNYKEDQLCSLKRIIEILGFIPNGIEFNHPLQFSNKIAKLLIQNKVTEIDIQHFLSLETYNWFTSVEGSWFDALINSGVLIDAKRNTKIGTMVKAKDGHICRSISEKVIDDWFHDHGIIHEKEVKYPNSNFIADWKVDNYYIELFGLKGIPNYDLKILEKKEIAEKQGMNLVSIYLNDIPLLNEKFNFLLRNN</sequence>
<evidence type="ECO:0000313" key="1">
    <source>
        <dbReference type="EMBL" id="MCW7526613.1"/>
    </source>
</evidence>
<accession>A0AAW5VLP6</accession>
<name>A0AAW5VLP6_9LEPT</name>
<dbReference type="Proteomes" id="UP001208540">
    <property type="component" value="Unassembled WGS sequence"/>
</dbReference>
<gene>
    <name evidence="1" type="ORF">ND861_09675</name>
    <name evidence="2" type="ORF">ND862_09990</name>
</gene>
<organism evidence="2 3">
    <name type="scientific">Leptospira soteropolitanensis</name>
    <dbReference type="NCBI Taxonomy" id="2950025"/>
    <lineage>
        <taxon>Bacteria</taxon>
        <taxon>Pseudomonadati</taxon>
        <taxon>Spirochaetota</taxon>
        <taxon>Spirochaetia</taxon>
        <taxon>Leptospirales</taxon>
        <taxon>Leptospiraceae</taxon>
        <taxon>Leptospira</taxon>
    </lineage>
</organism>
<keyword evidence="4" id="KW-1185">Reference proteome</keyword>
<proteinExistence type="predicted"/>
<reference evidence="2 4" key="1">
    <citation type="submission" date="2022-06" db="EMBL/GenBank/DDBJ databases">
        <title>Leptospira isolates from biofilms formed at urban environments.</title>
        <authorList>
            <person name="Ribeiro P.S."/>
            <person name="Sousa T."/>
            <person name="Carvalho N."/>
            <person name="Aburjaile F."/>
            <person name="Neves F."/>
            <person name="Oliveira D."/>
            <person name="Blanco L."/>
            <person name="Lima J."/>
            <person name="Costa F."/>
            <person name="Brenig B."/>
            <person name="Soares S."/>
            <person name="Ramos R."/>
            <person name="Goes-Neto A."/>
            <person name="Matiuzzi M."/>
            <person name="Azevedo V."/>
            <person name="Ristow P."/>
        </authorList>
    </citation>
    <scope>NUCLEOTIDE SEQUENCE</scope>
    <source>
        <strain evidence="1 4">VSF19</strain>
        <strain evidence="2">VSF20</strain>
    </source>
</reference>
<dbReference type="RefSeq" id="WP_265351911.1">
    <property type="nucleotide sequence ID" value="NZ_JAMQPL010000003.1"/>
</dbReference>